<dbReference type="AlphaFoldDB" id="A0A1H4IB22"/>
<dbReference type="EMBL" id="FNTD01000003">
    <property type="protein sequence ID" value="SEB30916.1"/>
    <property type="molecule type" value="Genomic_DNA"/>
</dbReference>
<dbReference type="Gene3D" id="3.50.30.50">
    <property type="entry name" value="Putative cyclase"/>
    <property type="match status" value="1"/>
</dbReference>
<proteinExistence type="predicted"/>
<dbReference type="PANTHER" id="PTHR31118">
    <property type="entry name" value="CYCLASE-LIKE PROTEIN 2"/>
    <property type="match status" value="1"/>
</dbReference>
<dbReference type="GO" id="GO:0004061">
    <property type="term" value="F:arylformamidase activity"/>
    <property type="evidence" value="ECO:0007669"/>
    <property type="project" value="InterPro"/>
</dbReference>
<dbReference type="PANTHER" id="PTHR31118:SF12">
    <property type="entry name" value="CYCLASE-LIKE PROTEIN 2"/>
    <property type="match status" value="1"/>
</dbReference>
<sequence length="259" mass="28537">MRYIDLSTPIDASQWEPEPVTHEIVTPAEGARHMAKEMRDNFGIEFDPADLPDGELLSIDNLTLNSHTGTHIDAPAHYGTCATYGDGRPRTIDEMPLDWFHRPAFVLDLTEAGPGTVDAGFIEKELARIGYRPQPYDIALLNSGASRHVGSMAYFTEFTGLDASATNLLLDFGVKVVGTDAFSLDAPFGHILRRYAETKDKSVLWPAHFTGRDREYCQIERLANLDQLPRAHGFTVSCFPIKIAGAGAGWSRAVAMVED</sequence>
<dbReference type="SUPFAM" id="SSF102198">
    <property type="entry name" value="Putative cyclase"/>
    <property type="match status" value="1"/>
</dbReference>
<reference evidence="1 2" key="1">
    <citation type="submission" date="2016-10" db="EMBL/GenBank/DDBJ databases">
        <authorList>
            <person name="de Groot N.N."/>
        </authorList>
    </citation>
    <scope>NUCLEOTIDE SEQUENCE [LARGE SCALE GENOMIC DNA]</scope>
    <source>
        <strain evidence="1 2">DSM 40306</strain>
    </source>
</reference>
<dbReference type="GeneID" id="95509417"/>
<gene>
    <name evidence="1" type="ORF">SAMN04490357_0092</name>
</gene>
<dbReference type="Proteomes" id="UP000182375">
    <property type="component" value="Unassembled WGS sequence"/>
</dbReference>
<dbReference type="STRING" id="67331.SAMN04490357_0092"/>
<dbReference type="InterPro" id="IPR037175">
    <property type="entry name" value="KFase_sf"/>
</dbReference>
<dbReference type="GO" id="GO:0019441">
    <property type="term" value="P:L-tryptophan catabolic process to kynurenine"/>
    <property type="evidence" value="ECO:0007669"/>
    <property type="project" value="InterPro"/>
</dbReference>
<dbReference type="InterPro" id="IPR007325">
    <property type="entry name" value="KFase/CYL"/>
</dbReference>
<accession>A0A1H4IB22</accession>
<organism evidence="1 2">
    <name type="scientific">Streptomyces misionensis</name>
    <dbReference type="NCBI Taxonomy" id="67331"/>
    <lineage>
        <taxon>Bacteria</taxon>
        <taxon>Bacillati</taxon>
        <taxon>Actinomycetota</taxon>
        <taxon>Actinomycetes</taxon>
        <taxon>Kitasatosporales</taxon>
        <taxon>Streptomycetaceae</taxon>
        <taxon>Streptomyces</taxon>
    </lineage>
</organism>
<protein>
    <submittedName>
        <fullName evidence="1">Kynurenine formamidase</fullName>
    </submittedName>
</protein>
<dbReference type="RefSeq" id="WP_074989976.1">
    <property type="nucleotide sequence ID" value="NZ_FNTD01000003.1"/>
</dbReference>
<name>A0A1H4IB22_9ACTN</name>
<evidence type="ECO:0000313" key="2">
    <source>
        <dbReference type="Proteomes" id="UP000182375"/>
    </source>
</evidence>
<dbReference type="Pfam" id="PF04199">
    <property type="entry name" value="Cyclase"/>
    <property type="match status" value="1"/>
</dbReference>
<evidence type="ECO:0000313" key="1">
    <source>
        <dbReference type="EMBL" id="SEB30916.1"/>
    </source>
</evidence>